<dbReference type="Proteomes" id="UP000257109">
    <property type="component" value="Unassembled WGS sequence"/>
</dbReference>
<accession>A0A371EA75</accession>
<feature type="non-terminal residue" evidence="1">
    <location>
        <position position="1"/>
    </location>
</feature>
<organism evidence="1 2">
    <name type="scientific">Mucuna pruriens</name>
    <name type="common">Velvet bean</name>
    <name type="synonym">Dolichos pruriens</name>
    <dbReference type="NCBI Taxonomy" id="157652"/>
    <lineage>
        <taxon>Eukaryota</taxon>
        <taxon>Viridiplantae</taxon>
        <taxon>Streptophyta</taxon>
        <taxon>Embryophyta</taxon>
        <taxon>Tracheophyta</taxon>
        <taxon>Spermatophyta</taxon>
        <taxon>Magnoliopsida</taxon>
        <taxon>eudicotyledons</taxon>
        <taxon>Gunneridae</taxon>
        <taxon>Pentapetalae</taxon>
        <taxon>rosids</taxon>
        <taxon>fabids</taxon>
        <taxon>Fabales</taxon>
        <taxon>Fabaceae</taxon>
        <taxon>Papilionoideae</taxon>
        <taxon>50 kb inversion clade</taxon>
        <taxon>NPAAA clade</taxon>
        <taxon>indigoferoid/millettioid clade</taxon>
        <taxon>Phaseoleae</taxon>
        <taxon>Mucuna</taxon>
    </lineage>
</organism>
<keyword evidence="2" id="KW-1185">Reference proteome</keyword>
<evidence type="ECO:0000313" key="1">
    <source>
        <dbReference type="EMBL" id="RDX62899.1"/>
    </source>
</evidence>
<evidence type="ECO:0000313" key="2">
    <source>
        <dbReference type="Proteomes" id="UP000257109"/>
    </source>
</evidence>
<gene>
    <name evidence="1" type="ORF">CR513_58728</name>
</gene>
<reference evidence="1" key="1">
    <citation type="submission" date="2018-05" db="EMBL/GenBank/DDBJ databases">
        <title>Draft genome of Mucuna pruriens seed.</title>
        <authorList>
            <person name="Nnadi N.E."/>
            <person name="Vos R."/>
            <person name="Hasami M.H."/>
            <person name="Devisetty U.K."/>
            <person name="Aguiy J.C."/>
        </authorList>
    </citation>
    <scope>NUCLEOTIDE SEQUENCE [LARGE SCALE GENOMIC DNA]</scope>
    <source>
        <strain evidence="1">JCA_2017</strain>
    </source>
</reference>
<dbReference type="AlphaFoldDB" id="A0A371EA75"/>
<proteinExistence type="predicted"/>
<dbReference type="EMBL" id="QJKJ01015205">
    <property type="protein sequence ID" value="RDX62899.1"/>
    <property type="molecule type" value="Genomic_DNA"/>
</dbReference>
<name>A0A371EA75_MUCPR</name>
<sequence>MESFSEIKKAIIAGLPELKADGSTRQCLRHSGGNSPRFDASLSTLAALSLWNIHQRASNSAFIKAPSIQREQYGMVKNGSKIGIIGRKNKDPSVLRFQPSTIQNPDEILLNLTLEGSIQEYKEQLKIYSKNMYVKRVFLKGLEEEVRTRMKLPSNGSLSR</sequence>
<comment type="caution">
    <text evidence="1">The sequence shown here is derived from an EMBL/GenBank/DDBJ whole genome shotgun (WGS) entry which is preliminary data.</text>
</comment>
<protein>
    <submittedName>
        <fullName evidence="1">Uncharacterized protein</fullName>
    </submittedName>
</protein>